<accession>A0ABW2JSX9</accession>
<dbReference type="InterPro" id="IPR008792">
    <property type="entry name" value="PQQD"/>
</dbReference>
<organism evidence="1 2">
    <name type="scientific">Streptomyces monticola</name>
    <dbReference type="NCBI Taxonomy" id="2666263"/>
    <lineage>
        <taxon>Bacteria</taxon>
        <taxon>Bacillati</taxon>
        <taxon>Actinomycetota</taxon>
        <taxon>Actinomycetes</taxon>
        <taxon>Kitasatosporales</taxon>
        <taxon>Streptomycetaceae</taxon>
        <taxon>Streptomyces</taxon>
    </lineage>
</organism>
<comment type="caution">
    <text evidence="1">The sequence shown here is derived from an EMBL/GenBank/DDBJ whole genome shotgun (WGS) entry which is preliminary data.</text>
</comment>
<gene>
    <name evidence="1" type="ORF">ACFQVC_32770</name>
</gene>
<evidence type="ECO:0000313" key="1">
    <source>
        <dbReference type="EMBL" id="MFC7308967.1"/>
    </source>
</evidence>
<name>A0ABW2JSX9_9ACTN</name>
<reference evidence="2" key="1">
    <citation type="journal article" date="2019" name="Int. J. Syst. Evol. Microbiol.">
        <title>The Global Catalogue of Microorganisms (GCM) 10K type strain sequencing project: providing services to taxonomists for standard genome sequencing and annotation.</title>
        <authorList>
            <consortium name="The Broad Institute Genomics Platform"/>
            <consortium name="The Broad Institute Genome Sequencing Center for Infectious Disease"/>
            <person name="Wu L."/>
            <person name="Ma J."/>
        </authorList>
    </citation>
    <scope>NUCLEOTIDE SEQUENCE [LARGE SCALE GENOMIC DNA]</scope>
    <source>
        <strain evidence="2">SYNS20</strain>
    </source>
</reference>
<dbReference type="InterPro" id="IPR041881">
    <property type="entry name" value="PqqD_sf"/>
</dbReference>
<dbReference type="Pfam" id="PF05402">
    <property type="entry name" value="PqqD"/>
    <property type="match status" value="1"/>
</dbReference>
<dbReference type="Proteomes" id="UP001596523">
    <property type="component" value="Unassembled WGS sequence"/>
</dbReference>
<dbReference type="EMBL" id="JBHTCF010000018">
    <property type="protein sequence ID" value="MFC7308967.1"/>
    <property type="molecule type" value="Genomic_DNA"/>
</dbReference>
<dbReference type="Gene3D" id="1.10.10.1150">
    <property type="entry name" value="Coenzyme PQQ synthesis protein D (PqqD)"/>
    <property type="match status" value="1"/>
</dbReference>
<dbReference type="RefSeq" id="WP_381837444.1">
    <property type="nucleotide sequence ID" value="NZ_JBHTCF010000018.1"/>
</dbReference>
<proteinExistence type="predicted"/>
<evidence type="ECO:0000313" key="2">
    <source>
        <dbReference type="Proteomes" id="UP001596523"/>
    </source>
</evidence>
<keyword evidence="2" id="KW-1185">Reference proteome</keyword>
<protein>
    <submittedName>
        <fullName evidence="1">PqqD family peptide modification chaperone</fullName>
    </submittedName>
</protein>
<sequence length="97" mass="10981">MHDLRPAPWVRATITDRGGMLLDLRGRGTWNLLNPTGALWWQHLTDCGDSAKAADAVAERYEADPERVRGDMQVLASELLGRGFLVAAPSRKRRWRR</sequence>